<protein>
    <submittedName>
        <fullName evidence="1">G2522 protein</fullName>
    </submittedName>
</protein>
<organism evidence="1 2">
    <name type="scientific">Coccomyxa viridis</name>
    <dbReference type="NCBI Taxonomy" id="1274662"/>
    <lineage>
        <taxon>Eukaryota</taxon>
        <taxon>Viridiplantae</taxon>
        <taxon>Chlorophyta</taxon>
        <taxon>core chlorophytes</taxon>
        <taxon>Trebouxiophyceae</taxon>
        <taxon>Trebouxiophyceae incertae sedis</taxon>
        <taxon>Coccomyxaceae</taxon>
        <taxon>Coccomyxa</taxon>
    </lineage>
</organism>
<name>A0ABP1FKK0_9CHLO</name>
<proteinExistence type="predicted"/>
<dbReference type="EMBL" id="CAXHTA020000004">
    <property type="protein sequence ID" value="CAL5220494.1"/>
    <property type="molecule type" value="Genomic_DNA"/>
</dbReference>
<reference evidence="1 2" key="1">
    <citation type="submission" date="2024-06" db="EMBL/GenBank/DDBJ databases">
        <authorList>
            <person name="Kraege A."/>
            <person name="Thomma B."/>
        </authorList>
    </citation>
    <scope>NUCLEOTIDE SEQUENCE [LARGE SCALE GENOMIC DNA]</scope>
</reference>
<accession>A0ABP1FKK0</accession>
<evidence type="ECO:0000313" key="2">
    <source>
        <dbReference type="Proteomes" id="UP001497392"/>
    </source>
</evidence>
<evidence type="ECO:0000313" key="1">
    <source>
        <dbReference type="EMBL" id="CAL5220494.1"/>
    </source>
</evidence>
<dbReference type="Gene3D" id="2.60.120.620">
    <property type="entry name" value="q2cbj1_9rhob like domain"/>
    <property type="match status" value="1"/>
</dbReference>
<gene>
    <name evidence="1" type="primary">g2522</name>
    <name evidence="1" type="ORF">VP750_LOCUS2153</name>
</gene>
<dbReference type="PANTHER" id="PTHR31630">
    <property type="entry name" value="PHYTANOYL-COA DIOXYGENASE-RELATED-RELATED"/>
    <property type="match status" value="1"/>
</dbReference>
<comment type="caution">
    <text evidence="1">The sequence shown here is derived from an EMBL/GenBank/DDBJ whole genome shotgun (WGS) entry which is preliminary data.</text>
</comment>
<sequence>MFRACSARPSAWADKDAVGSTQISNCTPCCTSSGRPGVRDPPHRAGHRCRQRRLVIESRATAQQQAMGPPLKQDDLDSRLERDVVSAVLHLREHGWAVINDVITREDCEQYVSSLWDWLEGLGTGISRLDPSTWRSPHWPPAFKGIINCLEVSHQAFVWRIRGNARLIKVFEKLWGTNELLSSFDSINCLPPSSATGVPNDQTSWLHADQAPLRRGFFCIQGLVNMVDVGPDTTGTLLVKDKSHEGHAPFFETACTLSQAEKAATTDHYQLKAQELPFFDCYESMGLCGKAGSVFLWDSRTIHANTVPALTDHWRHVVYACYQPRSFAREEDLRLKAQAWEEYRVTTHWPARNVHLFPKSQPGKGYYGEDVSTVQYTLDRNRDALKDQHRIKQLAGVEEYTPAEIRQDVPLLEMEDSRLLELVQQL</sequence>
<dbReference type="Proteomes" id="UP001497392">
    <property type="component" value="Unassembled WGS sequence"/>
</dbReference>
<dbReference type="SUPFAM" id="SSF51197">
    <property type="entry name" value="Clavaminate synthase-like"/>
    <property type="match status" value="1"/>
</dbReference>
<dbReference type="PANTHER" id="PTHR31630:SF6">
    <property type="entry name" value="PHYTANOYL-COA DIOXYGENASE-RELATED"/>
    <property type="match status" value="1"/>
</dbReference>
<keyword evidence="2" id="KW-1185">Reference proteome</keyword>